<sequence>MARRRLRPKAIAISLTFSTLSCCTSSSAAPTHSLDFRTAPRATVEYGDVEDMFNQVVHRCRPGLPRHGRREVEHQF</sequence>
<evidence type="ECO:0000256" key="1">
    <source>
        <dbReference type="SAM" id="SignalP"/>
    </source>
</evidence>
<dbReference type="Proteomes" id="UP000250043">
    <property type="component" value="Unassembled WGS sequence"/>
</dbReference>
<proteinExistence type="predicted"/>
<evidence type="ECO:0000313" key="3">
    <source>
        <dbReference type="Proteomes" id="UP000250043"/>
    </source>
</evidence>
<feature type="signal peptide" evidence="1">
    <location>
        <begin position="1"/>
        <end position="28"/>
    </location>
</feature>
<feature type="chain" id="PRO_5034963417" description="Secreted protein" evidence="1">
    <location>
        <begin position="29"/>
        <end position="76"/>
    </location>
</feature>
<reference evidence="2 3" key="1">
    <citation type="submission" date="2016-07" db="EMBL/GenBank/DDBJ databases">
        <title>Draft genome of the white-rot fungus Obba rivulosa 3A-2.</title>
        <authorList>
            <consortium name="DOE Joint Genome Institute"/>
            <person name="Miettinen O."/>
            <person name="Riley R."/>
            <person name="Acob R."/>
            <person name="Barry K."/>
            <person name="Cullen D."/>
            <person name="De Vries R."/>
            <person name="Hainaut M."/>
            <person name="Hatakka A."/>
            <person name="Henrissat B."/>
            <person name="Hilden K."/>
            <person name="Kuo R."/>
            <person name="Labutti K."/>
            <person name="Lipzen A."/>
            <person name="Makela M.R."/>
            <person name="Sandor L."/>
            <person name="Spatafora J.W."/>
            <person name="Grigoriev I.V."/>
            <person name="Hibbett D.S."/>
        </authorList>
    </citation>
    <scope>NUCLEOTIDE SEQUENCE [LARGE SCALE GENOMIC DNA]</scope>
    <source>
        <strain evidence="2 3">3A-2</strain>
    </source>
</reference>
<dbReference type="AlphaFoldDB" id="A0A8E2AXM3"/>
<keyword evidence="3" id="KW-1185">Reference proteome</keyword>
<protein>
    <recommendedName>
        <fullName evidence="4">Secreted protein</fullName>
    </recommendedName>
</protein>
<evidence type="ECO:0000313" key="2">
    <source>
        <dbReference type="EMBL" id="OCH88507.1"/>
    </source>
</evidence>
<gene>
    <name evidence="2" type="ORF">OBBRIDRAFT_85920</name>
</gene>
<dbReference type="EMBL" id="KV722451">
    <property type="protein sequence ID" value="OCH88507.1"/>
    <property type="molecule type" value="Genomic_DNA"/>
</dbReference>
<dbReference type="PROSITE" id="PS51257">
    <property type="entry name" value="PROKAR_LIPOPROTEIN"/>
    <property type="match status" value="1"/>
</dbReference>
<organism evidence="2 3">
    <name type="scientific">Obba rivulosa</name>
    <dbReference type="NCBI Taxonomy" id="1052685"/>
    <lineage>
        <taxon>Eukaryota</taxon>
        <taxon>Fungi</taxon>
        <taxon>Dikarya</taxon>
        <taxon>Basidiomycota</taxon>
        <taxon>Agaricomycotina</taxon>
        <taxon>Agaricomycetes</taxon>
        <taxon>Polyporales</taxon>
        <taxon>Gelatoporiaceae</taxon>
        <taxon>Obba</taxon>
    </lineage>
</organism>
<evidence type="ECO:0008006" key="4">
    <source>
        <dbReference type="Google" id="ProtNLM"/>
    </source>
</evidence>
<keyword evidence="1" id="KW-0732">Signal</keyword>
<name>A0A8E2AXM3_9APHY</name>
<accession>A0A8E2AXM3</accession>